<dbReference type="EMBL" id="MCGG01000009">
    <property type="protein sequence ID" value="OEJ68996.1"/>
    <property type="molecule type" value="Genomic_DNA"/>
</dbReference>
<keyword evidence="1" id="KW-0597">Phosphoprotein</keyword>
<dbReference type="CDD" id="cd17551">
    <property type="entry name" value="REC_RpfG-like"/>
    <property type="match status" value="1"/>
</dbReference>
<dbReference type="Gene3D" id="1.10.3210.10">
    <property type="entry name" value="Hypothetical protein af1432"/>
    <property type="match status" value="1"/>
</dbReference>
<feature type="coiled-coil region" evidence="2">
    <location>
        <begin position="135"/>
        <end position="162"/>
    </location>
</feature>
<dbReference type="PANTHER" id="PTHR45228:SF1">
    <property type="entry name" value="CYCLIC DI-GMP PHOSPHODIESTERASE TM_0186"/>
    <property type="match status" value="1"/>
</dbReference>
<dbReference type="InterPro" id="IPR011006">
    <property type="entry name" value="CheY-like_superfamily"/>
</dbReference>
<dbReference type="RefSeq" id="WP_069956850.1">
    <property type="nucleotide sequence ID" value="NZ_MCGG01000009.1"/>
</dbReference>
<dbReference type="PANTHER" id="PTHR45228">
    <property type="entry name" value="CYCLIC DI-GMP PHOSPHODIESTERASE TM_0186-RELATED"/>
    <property type="match status" value="1"/>
</dbReference>
<dbReference type="SUPFAM" id="SSF109604">
    <property type="entry name" value="HD-domain/PDEase-like"/>
    <property type="match status" value="1"/>
</dbReference>
<dbReference type="SUPFAM" id="SSF52172">
    <property type="entry name" value="CheY-like"/>
    <property type="match status" value="1"/>
</dbReference>
<evidence type="ECO:0000313" key="6">
    <source>
        <dbReference type="Proteomes" id="UP000095347"/>
    </source>
</evidence>
<dbReference type="OrthoDB" id="9176789at2"/>
<dbReference type="Pfam" id="PF00072">
    <property type="entry name" value="Response_reg"/>
    <property type="match status" value="1"/>
</dbReference>
<protein>
    <submittedName>
        <fullName evidence="5">Two-component system response regulator</fullName>
    </submittedName>
</protein>
<feature type="domain" description="HD-GYP" evidence="4">
    <location>
        <begin position="156"/>
        <end position="353"/>
    </location>
</feature>
<keyword evidence="6" id="KW-1185">Reference proteome</keyword>
<dbReference type="Pfam" id="PF13487">
    <property type="entry name" value="HD_5"/>
    <property type="match status" value="1"/>
</dbReference>
<organism evidence="5 6">
    <name type="scientific">Magnetovibrio blakemorei</name>
    <dbReference type="NCBI Taxonomy" id="28181"/>
    <lineage>
        <taxon>Bacteria</taxon>
        <taxon>Pseudomonadati</taxon>
        <taxon>Pseudomonadota</taxon>
        <taxon>Alphaproteobacteria</taxon>
        <taxon>Rhodospirillales</taxon>
        <taxon>Magnetovibrionaceae</taxon>
        <taxon>Magnetovibrio</taxon>
    </lineage>
</organism>
<evidence type="ECO:0000256" key="1">
    <source>
        <dbReference type="PROSITE-ProRule" id="PRU00169"/>
    </source>
</evidence>
<dbReference type="SMART" id="SM00448">
    <property type="entry name" value="REC"/>
    <property type="match status" value="1"/>
</dbReference>
<feature type="modified residue" description="4-aspartylphosphate" evidence="1">
    <location>
        <position position="62"/>
    </location>
</feature>
<dbReference type="InterPro" id="IPR037522">
    <property type="entry name" value="HD_GYP_dom"/>
</dbReference>
<evidence type="ECO:0000259" key="3">
    <source>
        <dbReference type="PROSITE" id="PS50110"/>
    </source>
</evidence>
<dbReference type="AlphaFoldDB" id="A0A1E5QAR9"/>
<evidence type="ECO:0000256" key="2">
    <source>
        <dbReference type="SAM" id="Coils"/>
    </source>
</evidence>
<dbReference type="InterPro" id="IPR001789">
    <property type="entry name" value="Sig_transdc_resp-reg_receiver"/>
</dbReference>
<dbReference type="STRING" id="28181.BEN30_04555"/>
<reference evidence="6" key="1">
    <citation type="submission" date="2016-07" db="EMBL/GenBank/DDBJ databases">
        <authorList>
            <person name="Florea S."/>
            <person name="Webb J.S."/>
            <person name="Jaromczyk J."/>
            <person name="Schardl C.L."/>
        </authorList>
    </citation>
    <scope>NUCLEOTIDE SEQUENCE [LARGE SCALE GENOMIC DNA]</scope>
    <source>
        <strain evidence="6">MV-1</strain>
    </source>
</reference>
<dbReference type="Proteomes" id="UP000095347">
    <property type="component" value="Unassembled WGS sequence"/>
</dbReference>
<dbReference type="SMART" id="SM00471">
    <property type="entry name" value="HDc"/>
    <property type="match status" value="1"/>
</dbReference>
<dbReference type="GO" id="GO:0000160">
    <property type="term" value="P:phosphorelay signal transduction system"/>
    <property type="evidence" value="ECO:0007669"/>
    <property type="project" value="InterPro"/>
</dbReference>
<dbReference type="CDD" id="cd00077">
    <property type="entry name" value="HDc"/>
    <property type="match status" value="1"/>
</dbReference>
<gene>
    <name evidence="5" type="ORF">BEN30_04555</name>
</gene>
<feature type="domain" description="Response regulatory" evidence="3">
    <location>
        <begin position="12"/>
        <end position="129"/>
    </location>
</feature>
<keyword evidence="2" id="KW-0175">Coiled coil</keyword>
<evidence type="ECO:0000313" key="5">
    <source>
        <dbReference type="EMBL" id="OEJ68996.1"/>
    </source>
</evidence>
<accession>A0A1E5QAR9</accession>
<proteinExistence type="predicted"/>
<dbReference type="GO" id="GO:0008081">
    <property type="term" value="F:phosphoric diester hydrolase activity"/>
    <property type="evidence" value="ECO:0007669"/>
    <property type="project" value="UniProtKB-ARBA"/>
</dbReference>
<dbReference type="InterPro" id="IPR003607">
    <property type="entry name" value="HD/PDEase_dom"/>
</dbReference>
<evidence type="ECO:0000259" key="4">
    <source>
        <dbReference type="PROSITE" id="PS51832"/>
    </source>
</evidence>
<dbReference type="InterPro" id="IPR052020">
    <property type="entry name" value="Cyclic_di-GMP/3'3'-cGAMP_PDE"/>
</dbReference>
<name>A0A1E5QAR9_9PROT</name>
<dbReference type="PROSITE" id="PS50110">
    <property type="entry name" value="RESPONSE_REGULATORY"/>
    <property type="match status" value="1"/>
</dbReference>
<dbReference type="Gene3D" id="3.40.50.2300">
    <property type="match status" value="1"/>
</dbReference>
<sequence>MPDVDTYIRNARILVVDDNFTNVTLLTNLLEAEGYVHVIGVTDPREAVALYQAEPFDLVLLDIRMPHMNGYEVIQTLKSMANGNIAPIMVLTAQTDMDTKLKALEAGAQDFLHKPFERVEALIRIRNMLEVRLLHNQVRQQNEDLEHKVQERTHELEETRLEVVRRLGRAAEYKDNETGMHVVRMSKIAELLGRAIGMSEEDVKLLLHASPMHDIGKIGIPDSVLLKPGKLDPAEWEVMKTHAQIGIEILGDHVSPLMQMARMVAYSHHEKWDGSGYPRALKGDAIPLVGRITAVADVFDALTSERPYKKAWIIEDAAQFIKDQSGIHFDPAIVEQFCKHFEAIAAISKSYRDTFEVND</sequence>
<dbReference type="PROSITE" id="PS51832">
    <property type="entry name" value="HD_GYP"/>
    <property type="match status" value="1"/>
</dbReference>
<comment type="caution">
    <text evidence="5">The sequence shown here is derived from an EMBL/GenBank/DDBJ whole genome shotgun (WGS) entry which is preliminary data.</text>
</comment>